<keyword evidence="6" id="KW-1185">Reference proteome</keyword>
<sequence>MAGPVLPESARGIQLFCCVALCLLGRGPAGAGVTQSPRHLVKGSGGKAVLKCRPMSGHRSVSWYQQAPGQGPQFLIELFDQETREKGNLPSRFSVEQFSDYSSQLNMSSLELGDSASYLCASSLGTALPHDCLSVLKLSCPG</sequence>
<protein>
    <submittedName>
        <fullName evidence="5">T cell receptor beta variable 13</fullName>
    </submittedName>
</protein>
<dbReference type="PROSITE" id="PS50835">
    <property type="entry name" value="IG_LIKE"/>
    <property type="match status" value="1"/>
</dbReference>
<feature type="domain" description="Ig-like" evidence="4">
    <location>
        <begin position="28"/>
        <end position="120"/>
    </location>
</feature>
<evidence type="ECO:0000259" key="4">
    <source>
        <dbReference type="PROSITE" id="PS50835"/>
    </source>
</evidence>
<dbReference type="Pfam" id="PF07686">
    <property type="entry name" value="V-set"/>
    <property type="match status" value="1"/>
</dbReference>
<reference evidence="5" key="2">
    <citation type="submission" date="2025-09" db="UniProtKB">
        <authorList>
            <consortium name="Ensembl"/>
        </authorList>
    </citation>
    <scope>IDENTIFICATION</scope>
</reference>
<dbReference type="InterPro" id="IPR003599">
    <property type="entry name" value="Ig_sub"/>
</dbReference>
<name>A0A667H9S4_LYNCA</name>
<feature type="chain" id="PRO_5025573275" evidence="3">
    <location>
        <begin position="32"/>
        <end position="142"/>
    </location>
</feature>
<dbReference type="PANTHER" id="PTHR23268:SF101">
    <property type="entry name" value="T CELL RECEPTOR BETA VARIABLE 9"/>
    <property type="match status" value="1"/>
</dbReference>
<evidence type="ECO:0000256" key="1">
    <source>
        <dbReference type="ARBA" id="ARBA00022729"/>
    </source>
</evidence>
<dbReference type="Proteomes" id="UP000472241">
    <property type="component" value="Unplaced"/>
</dbReference>
<keyword evidence="2" id="KW-0391">Immunity</keyword>
<dbReference type="InterPro" id="IPR007110">
    <property type="entry name" value="Ig-like_dom"/>
</dbReference>
<dbReference type="SMART" id="SM00409">
    <property type="entry name" value="IG"/>
    <property type="match status" value="1"/>
</dbReference>
<dbReference type="InterPro" id="IPR036179">
    <property type="entry name" value="Ig-like_dom_sf"/>
</dbReference>
<proteinExistence type="predicted"/>
<dbReference type="GO" id="GO:0002376">
    <property type="term" value="P:immune system process"/>
    <property type="evidence" value="ECO:0007669"/>
    <property type="project" value="UniProtKB-KW"/>
</dbReference>
<feature type="signal peptide" evidence="3">
    <location>
        <begin position="1"/>
        <end position="31"/>
    </location>
</feature>
<dbReference type="InterPro" id="IPR050413">
    <property type="entry name" value="TCR_beta_variable"/>
</dbReference>
<dbReference type="Gene3D" id="2.60.40.10">
    <property type="entry name" value="Immunoglobulins"/>
    <property type="match status" value="1"/>
</dbReference>
<dbReference type="AlphaFoldDB" id="A0A667H9S4"/>
<evidence type="ECO:0000256" key="2">
    <source>
        <dbReference type="ARBA" id="ARBA00022859"/>
    </source>
</evidence>
<dbReference type="SMART" id="SM00406">
    <property type="entry name" value="IGv"/>
    <property type="match status" value="1"/>
</dbReference>
<accession>A0A667H9S4</accession>
<dbReference type="PANTHER" id="PTHR23268">
    <property type="entry name" value="T-CELL RECEPTOR BETA CHAIN"/>
    <property type="match status" value="1"/>
</dbReference>
<evidence type="ECO:0000313" key="5">
    <source>
        <dbReference type="Ensembl" id="ENSLCNP00005022941.1"/>
    </source>
</evidence>
<dbReference type="GO" id="GO:0007166">
    <property type="term" value="P:cell surface receptor signaling pathway"/>
    <property type="evidence" value="ECO:0007669"/>
    <property type="project" value="TreeGrafter"/>
</dbReference>
<dbReference type="SUPFAM" id="SSF48726">
    <property type="entry name" value="Immunoglobulin"/>
    <property type="match status" value="1"/>
</dbReference>
<organism evidence="5 6">
    <name type="scientific">Lynx canadensis</name>
    <name type="common">Canada lynx</name>
    <name type="synonym">Felis canadensis</name>
    <dbReference type="NCBI Taxonomy" id="61383"/>
    <lineage>
        <taxon>Eukaryota</taxon>
        <taxon>Metazoa</taxon>
        <taxon>Chordata</taxon>
        <taxon>Craniata</taxon>
        <taxon>Vertebrata</taxon>
        <taxon>Euteleostomi</taxon>
        <taxon>Mammalia</taxon>
        <taxon>Eutheria</taxon>
        <taxon>Laurasiatheria</taxon>
        <taxon>Carnivora</taxon>
        <taxon>Feliformia</taxon>
        <taxon>Felidae</taxon>
        <taxon>Felinae</taxon>
        <taxon>Lynx</taxon>
    </lineage>
</organism>
<evidence type="ECO:0000256" key="3">
    <source>
        <dbReference type="SAM" id="SignalP"/>
    </source>
</evidence>
<dbReference type="InterPro" id="IPR013783">
    <property type="entry name" value="Ig-like_fold"/>
</dbReference>
<reference evidence="5" key="1">
    <citation type="submission" date="2025-08" db="UniProtKB">
        <authorList>
            <consortium name="Ensembl"/>
        </authorList>
    </citation>
    <scope>IDENTIFICATION</scope>
</reference>
<evidence type="ECO:0000313" key="6">
    <source>
        <dbReference type="Proteomes" id="UP000472241"/>
    </source>
</evidence>
<dbReference type="Ensembl" id="ENSLCNT00005025637.1">
    <property type="protein sequence ID" value="ENSLCNP00005022941.1"/>
    <property type="gene ID" value="ENSLCNG00005014931.1"/>
</dbReference>
<dbReference type="GO" id="GO:0005886">
    <property type="term" value="C:plasma membrane"/>
    <property type="evidence" value="ECO:0007669"/>
    <property type="project" value="TreeGrafter"/>
</dbReference>
<dbReference type="InterPro" id="IPR013106">
    <property type="entry name" value="Ig_V-set"/>
</dbReference>
<keyword evidence="1 3" id="KW-0732">Signal</keyword>